<accession>A0ACB6QV81</accession>
<evidence type="ECO:0000313" key="1">
    <source>
        <dbReference type="EMBL" id="KAF2470425.1"/>
    </source>
</evidence>
<name>A0ACB6QV81_9PLEO</name>
<keyword evidence="2" id="KW-1185">Reference proteome</keyword>
<reference evidence="1" key="1">
    <citation type="journal article" date="2020" name="Stud. Mycol.">
        <title>101 Dothideomycetes genomes: a test case for predicting lifestyles and emergence of pathogens.</title>
        <authorList>
            <person name="Haridas S."/>
            <person name="Albert R."/>
            <person name="Binder M."/>
            <person name="Bloem J."/>
            <person name="Labutti K."/>
            <person name="Salamov A."/>
            <person name="Andreopoulos B."/>
            <person name="Baker S."/>
            <person name="Barry K."/>
            <person name="Bills G."/>
            <person name="Bluhm B."/>
            <person name="Cannon C."/>
            <person name="Castanera R."/>
            <person name="Culley D."/>
            <person name="Daum C."/>
            <person name="Ezra D."/>
            <person name="Gonzalez J."/>
            <person name="Henrissat B."/>
            <person name="Kuo A."/>
            <person name="Liang C."/>
            <person name="Lipzen A."/>
            <person name="Lutzoni F."/>
            <person name="Magnuson J."/>
            <person name="Mondo S."/>
            <person name="Nolan M."/>
            <person name="Ohm R."/>
            <person name="Pangilinan J."/>
            <person name="Park H.-J."/>
            <person name="Ramirez L."/>
            <person name="Alfaro M."/>
            <person name="Sun H."/>
            <person name="Tritt A."/>
            <person name="Yoshinaga Y."/>
            <person name="Zwiers L.-H."/>
            <person name="Turgeon B."/>
            <person name="Goodwin S."/>
            <person name="Spatafora J."/>
            <person name="Crous P."/>
            <person name="Grigoriev I."/>
        </authorList>
    </citation>
    <scope>NUCLEOTIDE SEQUENCE</scope>
    <source>
        <strain evidence="1">ATCC 200398</strain>
    </source>
</reference>
<evidence type="ECO:0000313" key="2">
    <source>
        <dbReference type="Proteomes" id="UP000799755"/>
    </source>
</evidence>
<protein>
    <submittedName>
        <fullName evidence="1">Uncharacterized protein</fullName>
    </submittedName>
</protein>
<sequence>MQDITQSEKAAIFASQRKLKYSAKHLSAFERMLSTWLHCFNPRITHYIGLSIFTTSSLRVSTSLALQVFRVTFASYFLSIYSIFGLSFCSTIPAVRRAFRIDAFSQPHISKILSDWSTPFFQWTISEAQMTRALELTSYGISHMRWPESCPPLEYYLGAFSLCVNLTTTNLCVLPSNWHTWGTGVIEIICLSWKEAKKRVVRTHRCRLGSIREYYEKQVFGIWAEGRYKSTLKRLGHRLPHHQRHPNKTLSFHKSSPQDTNGNFPQTRKTNYETRTMKSLVLTTTILLSLALAHPLSGNPNPSITFNSTCATILAADPTLELCAELSNSTDCSNPITVITGTDCINIDVAQLGAIDVKKGTVFAGYTYANCRGNPDVLAGKIEEDDSELEGWIGEDIEAWRRDLVEGVGKGMVLGCDFEKFSGFWRINSCFGYLNYLYMVAPHDYVQCHRLSFPFKVFHGKDCSVIAIS</sequence>
<dbReference type="EMBL" id="MU003508">
    <property type="protein sequence ID" value="KAF2470425.1"/>
    <property type="molecule type" value="Genomic_DNA"/>
</dbReference>
<dbReference type="Proteomes" id="UP000799755">
    <property type="component" value="Unassembled WGS sequence"/>
</dbReference>
<comment type="caution">
    <text evidence="1">The sequence shown here is derived from an EMBL/GenBank/DDBJ whole genome shotgun (WGS) entry which is preliminary data.</text>
</comment>
<gene>
    <name evidence="1" type="ORF">BDR25DRAFT_355529</name>
</gene>
<proteinExistence type="predicted"/>
<organism evidence="1 2">
    <name type="scientific">Lindgomyces ingoldianus</name>
    <dbReference type="NCBI Taxonomy" id="673940"/>
    <lineage>
        <taxon>Eukaryota</taxon>
        <taxon>Fungi</taxon>
        <taxon>Dikarya</taxon>
        <taxon>Ascomycota</taxon>
        <taxon>Pezizomycotina</taxon>
        <taxon>Dothideomycetes</taxon>
        <taxon>Pleosporomycetidae</taxon>
        <taxon>Pleosporales</taxon>
        <taxon>Lindgomycetaceae</taxon>
        <taxon>Lindgomyces</taxon>
    </lineage>
</organism>